<sequence>MPKSHVCAFCRRAFSRSEHRKRHERSHQGVKPFQCAVCNHVFVRRDLLKRHIKTVHRAWLLEHGQDNSQLFKQDLFVNSLIKIAANAEPPPLKDEWPSSKSPSSKSPSEIATAMAVPPALTHPPCENKISAAKQSTSAISKPVLKESRTKDPPPPILPNLLQLKLPASLVQIDISHLPDQNSTLQRAVDYLSQNNILVHSIQQPLSNLTHWKFNSNLLILSLLSLGYSLSNDSSNADFIWFHAWNIVLENFNKNNFFQDIFLPANILIHTLLHHSPWLLQSHCDLQIIKVYQILLCKMTTKVYKISKKHTTMEIWYFFTTYSTLLYQNTGPIDNTDDIPNLLYNWFLNYKLLKNNYLNVKSHLTLYQWLQLLSDPSTITPTTVIDTSLLDIIINACNLEYKLNLSKISPPPPALPNLFFFQDYSQLQLFLQTIENLYQSPLISPTPSSPPILSHLLWSIFVIQNIDSSYTSSLLHSPNPYPRDTPYPSHILRNESMANLSTHILSTMYNNTPLSQRDLLFLIDILIFQTNYWLPLSQLPTSNATQILGSYYTLHLPSISPSSILSFLHSSIESVAINYKLSLSNLQIYTLLLDFNNELSQKLSTNHLSSPLVARRRRRRRSSAIDPLITPIQHDSTSNEPIILPPLLDDQLSPTSSSSVQFNYIPTNNRKNSLTITTTELPDTRDVRRRSSMGFPGVSPITALPLQRSSSLNLTNSTANNTKIRLPSTSELFNTIIQ</sequence>
<dbReference type="HOGENOM" id="CLU_376508_0_0_1"/>
<dbReference type="InterPro" id="IPR013087">
    <property type="entry name" value="Znf_C2H2_type"/>
</dbReference>
<evidence type="ECO:0000313" key="11">
    <source>
        <dbReference type="Proteomes" id="UP000002866"/>
    </source>
</evidence>
<dbReference type="RefSeq" id="XP_004182445.1">
    <property type="nucleotide sequence ID" value="XM_004182397.1"/>
</dbReference>
<evidence type="ECO:0000259" key="9">
    <source>
        <dbReference type="PROSITE" id="PS50157"/>
    </source>
</evidence>
<dbReference type="PANTHER" id="PTHR40626">
    <property type="entry name" value="MIP31509P"/>
    <property type="match status" value="1"/>
</dbReference>
<keyword evidence="2" id="KW-0479">Metal-binding</keyword>
<feature type="region of interest" description="Disordered" evidence="8">
    <location>
        <begin position="131"/>
        <end position="151"/>
    </location>
</feature>
<evidence type="ECO:0000256" key="7">
    <source>
        <dbReference type="PROSITE-ProRule" id="PRU00042"/>
    </source>
</evidence>
<dbReference type="InterPro" id="IPR051059">
    <property type="entry name" value="VerF-like"/>
</dbReference>
<feature type="domain" description="C2H2-type" evidence="9">
    <location>
        <begin position="5"/>
        <end position="32"/>
    </location>
</feature>
<reference evidence="10 11" key="1">
    <citation type="journal article" date="2011" name="Proc. Natl. Acad. Sci. U.S.A.">
        <title>Evolutionary erosion of yeast sex chromosomes by mating-type switching accidents.</title>
        <authorList>
            <person name="Gordon J.L."/>
            <person name="Armisen D."/>
            <person name="Proux-Wera E."/>
            <person name="Oheigeartaigh S.S."/>
            <person name="Byrne K.P."/>
            <person name="Wolfe K.H."/>
        </authorList>
    </citation>
    <scope>NUCLEOTIDE SEQUENCE [LARGE SCALE GENOMIC DNA]</scope>
    <source>
        <strain evidence="11">ATCC 34711 / CBS 6284 / DSM 70876 / NBRC 10599 / NRRL Y-10934 / UCD 77-7</strain>
    </source>
</reference>
<dbReference type="GO" id="GO:0008270">
    <property type="term" value="F:zinc ion binding"/>
    <property type="evidence" value="ECO:0007669"/>
    <property type="project" value="UniProtKB-KW"/>
</dbReference>
<feature type="domain" description="C2H2-type" evidence="9">
    <location>
        <begin position="33"/>
        <end position="56"/>
    </location>
</feature>
<dbReference type="GO" id="GO:0000981">
    <property type="term" value="F:DNA-binding transcription factor activity, RNA polymerase II-specific"/>
    <property type="evidence" value="ECO:0007669"/>
    <property type="project" value="InterPro"/>
</dbReference>
<dbReference type="FunCoup" id="I2H974">
    <property type="interactions" value="287"/>
</dbReference>
<dbReference type="Proteomes" id="UP000002866">
    <property type="component" value="Chromosome 9"/>
</dbReference>
<keyword evidence="4 7" id="KW-0863">Zinc-finger</keyword>
<keyword evidence="11" id="KW-1185">Reference proteome</keyword>
<dbReference type="PANTHER" id="PTHR40626:SF11">
    <property type="entry name" value="ZINC FINGER PROTEIN YPR022C"/>
    <property type="match status" value="1"/>
</dbReference>
<proteinExistence type="predicted"/>
<dbReference type="SMART" id="SM00355">
    <property type="entry name" value="ZnF_C2H2"/>
    <property type="match status" value="2"/>
</dbReference>
<protein>
    <recommendedName>
        <fullName evidence="9">C2H2-type domain-containing protein</fullName>
    </recommendedName>
</protein>
<evidence type="ECO:0000256" key="8">
    <source>
        <dbReference type="SAM" id="MobiDB-lite"/>
    </source>
</evidence>
<dbReference type="PROSITE" id="PS50157">
    <property type="entry name" value="ZINC_FINGER_C2H2_2"/>
    <property type="match status" value="2"/>
</dbReference>
<accession>I2H974</accession>
<dbReference type="EMBL" id="HE806324">
    <property type="protein sequence ID" value="CCH62926.1"/>
    <property type="molecule type" value="Genomic_DNA"/>
</dbReference>
<evidence type="ECO:0000256" key="1">
    <source>
        <dbReference type="ARBA" id="ARBA00004123"/>
    </source>
</evidence>
<evidence type="ECO:0000256" key="3">
    <source>
        <dbReference type="ARBA" id="ARBA00022737"/>
    </source>
</evidence>
<dbReference type="AlphaFoldDB" id="I2H974"/>
<organism evidence="10 11">
    <name type="scientific">Henningerozyma blattae (strain ATCC 34711 / CBS 6284 / DSM 70876 / NBRC 10599 / NRRL Y-10934 / UCD 77-7)</name>
    <name type="common">Yeast</name>
    <name type="synonym">Tetrapisispora blattae</name>
    <dbReference type="NCBI Taxonomy" id="1071380"/>
    <lineage>
        <taxon>Eukaryota</taxon>
        <taxon>Fungi</taxon>
        <taxon>Dikarya</taxon>
        <taxon>Ascomycota</taxon>
        <taxon>Saccharomycotina</taxon>
        <taxon>Saccharomycetes</taxon>
        <taxon>Saccharomycetales</taxon>
        <taxon>Saccharomycetaceae</taxon>
        <taxon>Henningerozyma</taxon>
    </lineage>
</organism>
<keyword evidence="6" id="KW-0539">Nucleus</keyword>
<dbReference type="GO" id="GO:0000978">
    <property type="term" value="F:RNA polymerase II cis-regulatory region sequence-specific DNA binding"/>
    <property type="evidence" value="ECO:0007669"/>
    <property type="project" value="InterPro"/>
</dbReference>
<dbReference type="GO" id="GO:0000785">
    <property type="term" value="C:chromatin"/>
    <property type="evidence" value="ECO:0007669"/>
    <property type="project" value="TreeGrafter"/>
</dbReference>
<dbReference type="Pfam" id="PF00096">
    <property type="entry name" value="zf-C2H2"/>
    <property type="match status" value="1"/>
</dbReference>
<feature type="region of interest" description="Disordered" evidence="8">
    <location>
        <begin position="88"/>
        <end position="110"/>
    </location>
</feature>
<dbReference type="SUPFAM" id="SSF57667">
    <property type="entry name" value="beta-beta-alpha zinc fingers"/>
    <property type="match status" value="1"/>
</dbReference>
<comment type="subcellular location">
    <subcellularLocation>
        <location evidence="1">Nucleus</location>
    </subcellularLocation>
</comment>
<dbReference type="PROSITE" id="PS00028">
    <property type="entry name" value="ZINC_FINGER_C2H2_1"/>
    <property type="match status" value="2"/>
</dbReference>
<keyword evidence="3" id="KW-0677">Repeat</keyword>
<evidence type="ECO:0000256" key="6">
    <source>
        <dbReference type="ARBA" id="ARBA00023242"/>
    </source>
</evidence>
<feature type="compositionally biased region" description="Low complexity" evidence="8">
    <location>
        <begin position="98"/>
        <end position="108"/>
    </location>
</feature>
<evidence type="ECO:0000256" key="2">
    <source>
        <dbReference type="ARBA" id="ARBA00022723"/>
    </source>
</evidence>
<dbReference type="OrthoDB" id="654211at2759"/>
<gene>
    <name evidence="10" type="primary">TBLA0I02700</name>
    <name evidence="10" type="ORF">TBLA_0I02700</name>
</gene>
<dbReference type="Gene3D" id="3.30.160.60">
    <property type="entry name" value="Classic Zinc Finger"/>
    <property type="match status" value="2"/>
</dbReference>
<dbReference type="InterPro" id="IPR036236">
    <property type="entry name" value="Znf_C2H2_sf"/>
</dbReference>
<keyword evidence="5" id="KW-0862">Zinc</keyword>
<dbReference type="KEGG" id="tbl:TBLA_0I02700"/>
<evidence type="ECO:0000256" key="4">
    <source>
        <dbReference type="ARBA" id="ARBA00022771"/>
    </source>
</evidence>
<dbReference type="GO" id="GO:0005634">
    <property type="term" value="C:nucleus"/>
    <property type="evidence" value="ECO:0007669"/>
    <property type="project" value="UniProtKB-SubCell"/>
</dbReference>
<evidence type="ECO:0000256" key="5">
    <source>
        <dbReference type="ARBA" id="ARBA00022833"/>
    </source>
</evidence>
<dbReference type="GeneID" id="14498103"/>
<dbReference type="eggNOG" id="KOG1721">
    <property type="taxonomic scope" value="Eukaryota"/>
</dbReference>
<name>I2H974_HENB6</name>
<evidence type="ECO:0000313" key="10">
    <source>
        <dbReference type="EMBL" id="CCH62926.1"/>
    </source>
</evidence>
<dbReference type="InParanoid" id="I2H974"/>